<keyword evidence="1" id="KW-0472">Membrane</keyword>
<name>A0A0F7JZ53_9GAMM</name>
<dbReference type="AlphaFoldDB" id="A0A0F7JZ53"/>
<protein>
    <submittedName>
        <fullName evidence="3">Membrane protein</fullName>
    </submittedName>
</protein>
<organism evidence="3 4">
    <name type="scientific">Sedimenticola thiotaurini</name>
    <dbReference type="NCBI Taxonomy" id="1543721"/>
    <lineage>
        <taxon>Bacteria</taxon>
        <taxon>Pseudomonadati</taxon>
        <taxon>Pseudomonadota</taxon>
        <taxon>Gammaproteobacteria</taxon>
        <taxon>Chromatiales</taxon>
        <taxon>Sedimenticolaceae</taxon>
        <taxon>Sedimenticola</taxon>
    </lineage>
</organism>
<keyword evidence="4" id="KW-1185">Reference proteome</keyword>
<proteinExistence type="predicted"/>
<keyword evidence="1" id="KW-0812">Transmembrane</keyword>
<dbReference type="InterPro" id="IPR008457">
    <property type="entry name" value="Cu-R_CopD_dom"/>
</dbReference>
<feature type="transmembrane region" description="Helical" evidence="1">
    <location>
        <begin position="48"/>
        <end position="74"/>
    </location>
</feature>
<dbReference type="OrthoDB" id="8419862at2"/>
<dbReference type="GO" id="GO:0016020">
    <property type="term" value="C:membrane"/>
    <property type="evidence" value="ECO:0007669"/>
    <property type="project" value="InterPro"/>
</dbReference>
<dbReference type="RefSeq" id="WP_046860496.1">
    <property type="nucleotide sequence ID" value="NZ_CP011412.1"/>
</dbReference>
<dbReference type="PATRIC" id="fig|1543721.4.peg.3249"/>
<dbReference type="KEGG" id="seds:AAY24_15770"/>
<feature type="domain" description="Copper resistance protein D" evidence="2">
    <location>
        <begin position="46"/>
        <end position="146"/>
    </location>
</feature>
<feature type="transmembrane region" description="Helical" evidence="1">
    <location>
        <begin position="6"/>
        <end position="27"/>
    </location>
</feature>
<feature type="transmembrane region" description="Helical" evidence="1">
    <location>
        <begin position="129"/>
        <end position="146"/>
    </location>
</feature>
<dbReference type="EMBL" id="CP011412">
    <property type="protein sequence ID" value="AKH21571.1"/>
    <property type="molecule type" value="Genomic_DNA"/>
</dbReference>
<evidence type="ECO:0000259" key="2">
    <source>
        <dbReference type="Pfam" id="PF05425"/>
    </source>
</evidence>
<reference evidence="3 4" key="1">
    <citation type="journal article" date="2015" name="Genome Announc.">
        <title>Complete Genome Sequence of Sedimenticola thiotaurini Strain SIP-G1, a Polyphosphate- and Polyhydroxyalkanoate-Accumulating Sulfur-Oxidizing Gammaproteobacterium Isolated from Salt Marsh Sediments.</title>
        <authorList>
            <person name="Flood B.E."/>
            <person name="Jones D.S."/>
            <person name="Bailey J.V."/>
        </authorList>
    </citation>
    <scope>NUCLEOTIDE SEQUENCE [LARGE SCALE GENOMIC DNA]</scope>
    <source>
        <strain evidence="3 4">SIP-G1</strain>
    </source>
</reference>
<evidence type="ECO:0000313" key="3">
    <source>
        <dbReference type="EMBL" id="AKH21571.1"/>
    </source>
</evidence>
<sequence>MLYLLLTLHLLGVVVWVGGMFFAHMALRPAAAEVLEPPQRLPLMKRTLDGFFPWVWVAIALILASGYGILLGILGAGAGIYVHVMHTFALIMVGVFSFIYFLPYRRMGRALQGGDLPEAGAQLAKIRRLIGVNLLLGLVTTIVGAAKPF</sequence>
<evidence type="ECO:0000313" key="4">
    <source>
        <dbReference type="Proteomes" id="UP000034410"/>
    </source>
</evidence>
<keyword evidence="1" id="KW-1133">Transmembrane helix</keyword>
<evidence type="ECO:0000256" key="1">
    <source>
        <dbReference type="SAM" id="Phobius"/>
    </source>
</evidence>
<gene>
    <name evidence="3" type="ORF">AAY24_15770</name>
</gene>
<dbReference type="Proteomes" id="UP000034410">
    <property type="component" value="Chromosome"/>
</dbReference>
<feature type="transmembrane region" description="Helical" evidence="1">
    <location>
        <begin position="80"/>
        <end position="102"/>
    </location>
</feature>
<accession>A0A0F7JZ53</accession>
<dbReference type="Pfam" id="PF05425">
    <property type="entry name" value="CopD"/>
    <property type="match status" value="1"/>
</dbReference>